<keyword evidence="11" id="KW-0175">Coiled coil</keyword>
<evidence type="ECO:0000256" key="4">
    <source>
        <dbReference type="ARBA" id="ARBA00022679"/>
    </source>
</evidence>
<protein>
    <recommendedName>
        <fullName evidence="2">acetyl-CoA carboxytransferase</fullName>
        <ecNumber evidence="2">2.1.3.15</ecNumber>
    </recommendedName>
</protein>
<evidence type="ECO:0000313" key="14">
    <source>
        <dbReference type="Proteomes" id="UP000236161"/>
    </source>
</evidence>
<dbReference type="PANTHER" id="PTHR42853:SF3">
    <property type="entry name" value="ACETYL-COENZYME A CARBOXYLASE CARBOXYL TRANSFERASE SUBUNIT ALPHA, CHLOROPLASTIC"/>
    <property type="match status" value="1"/>
</dbReference>
<evidence type="ECO:0000256" key="9">
    <source>
        <dbReference type="ARBA" id="ARBA00023160"/>
    </source>
</evidence>
<evidence type="ECO:0000256" key="3">
    <source>
        <dbReference type="ARBA" id="ARBA00022516"/>
    </source>
</evidence>
<keyword evidence="3" id="KW-0444">Lipid biosynthesis</keyword>
<keyword evidence="4 13" id="KW-0808">Transferase</keyword>
<dbReference type="GO" id="GO:2001295">
    <property type="term" value="P:malonyl-CoA biosynthetic process"/>
    <property type="evidence" value="ECO:0007669"/>
    <property type="project" value="UniProtKB-UniPathway"/>
</dbReference>
<comment type="pathway">
    <text evidence="1">Lipid metabolism; malonyl-CoA biosynthesis; malonyl-CoA from acetyl-CoA: step 1/1.</text>
</comment>
<evidence type="ECO:0000313" key="13">
    <source>
        <dbReference type="EMBL" id="PKA53209.1"/>
    </source>
</evidence>
<dbReference type="PROSITE" id="PS50989">
    <property type="entry name" value="COA_CT_CTER"/>
    <property type="match status" value="1"/>
</dbReference>
<gene>
    <name evidence="13" type="primary">CAC3</name>
    <name evidence="13" type="ORF">AXF42_Ash009939</name>
</gene>
<name>A0A2I0ACF5_9ASPA</name>
<keyword evidence="14" id="KW-1185">Reference proteome</keyword>
<evidence type="ECO:0000259" key="12">
    <source>
        <dbReference type="PROSITE" id="PS50989"/>
    </source>
</evidence>
<keyword evidence="9" id="KW-0275">Fatty acid biosynthesis</keyword>
<reference evidence="13 14" key="1">
    <citation type="journal article" date="2017" name="Nature">
        <title>The Apostasia genome and the evolution of orchids.</title>
        <authorList>
            <person name="Zhang G.Q."/>
            <person name="Liu K.W."/>
            <person name="Li Z."/>
            <person name="Lohaus R."/>
            <person name="Hsiao Y.Y."/>
            <person name="Niu S.C."/>
            <person name="Wang J.Y."/>
            <person name="Lin Y.C."/>
            <person name="Xu Q."/>
            <person name="Chen L.J."/>
            <person name="Yoshida K."/>
            <person name="Fujiwara S."/>
            <person name="Wang Z.W."/>
            <person name="Zhang Y.Q."/>
            <person name="Mitsuda N."/>
            <person name="Wang M."/>
            <person name="Liu G.H."/>
            <person name="Pecoraro L."/>
            <person name="Huang H.X."/>
            <person name="Xiao X.J."/>
            <person name="Lin M."/>
            <person name="Wu X.Y."/>
            <person name="Wu W.L."/>
            <person name="Chen Y.Y."/>
            <person name="Chang S.B."/>
            <person name="Sakamoto S."/>
            <person name="Ohme-Takagi M."/>
            <person name="Yagi M."/>
            <person name="Zeng S.J."/>
            <person name="Shen C.Y."/>
            <person name="Yeh C.M."/>
            <person name="Luo Y.B."/>
            <person name="Tsai W.C."/>
            <person name="Van de Peer Y."/>
            <person name="Liu Z.J."/>
        </authorList>
    </citation>
    <scope>NUCLEOTIDE SEQUENCE [LARGE SCALE GENOMIC DNA]</scope>
    <source>
        <strain evidence="14">cv. Shenzhen</strain>
        <tissue evidence="13">Stem</tissue>
    </source>
</reference>
<keyword evidence="6" id="KW-0276">Fatty acid metabolism</keyword>
<comment type="catalytic activity">
    <reaction evidence="10">
        <text>N(6)-carboxybiotinyl-L-lysyl-[protein] + acetyl-CoA = N(6)-biotinyl-L-lysyl-[protein] + malonyl-CoA</text>
        <dbReference type="Rhea" id="RHEA:54728"/>
        <dbReference type="Rhea" id="RHEA-COMP:10505"/>
        <dbReference type="Rhea" id="RHEA-COMP:10506"/>
        <dbReference type="ChEBI" id="CHEBI:57288"/>
        <dbReference type="ChEBI" id="CHEBI:57384"/>
        <dbReference type="ChEBI" id="CHEBI:83144"/>
        <dbReference type="ChEBI" id="CHEBI:83145"/>
        <dbReference type="EC" id="2.1.3.15"/>
    </reaction>
</comment>
<dbReference type="UniPathway" id="UPA00655">
    <property type="reaction ID" value="UER00711"/>
</dbReference>
<evidence type="ECO:0000256" key="2">
    <source>
        <dbReference type="ARBA" id="ARBA00011883"/>
    </source>
</evidence>
<evidence type="ECO:0000256" key="6">
    <source>
        <dbReference type="ARBA" id="ARBA00022832"/>
    </source>
</evidence>
<dbReference type="InterPro" id="IPR001095">
    <property type="entry name" value="Acetyl_CoA_COase_a_su"/>
</dbReference>
<feature type="coiled-coil region" evidence="11">
    <location>
        <begin position="281"/>
        <end position="316"/>
    </location>
</feature>
<dbReference type="InterPro" id="IPR029045">
    <property type="entry name" value="ClpP/crotonase-like_dom_sf"/>
</dbReference>
<dbReference type="InterPro" id="IPR011763">
    <property type="entry name" value="COA_CT_C"/>
</dbReference>
<keyword evidence="13" id="KW-0436">Ligase</keyword>
<dbReference type="AlphaFoldDB" id="A0A2I0ACF5"/>
<dbReference type="Gene3D" id="3.90.226.10">
    <property type="entry name" value="2-enoyl-CoA Hydratase, Chain A, domain 1"/>
    <property type="match status" value="1"/>
</dbReference>
<accession>A0A2I0ACF5</accession>
<evidence type="ECO:0000256" key="11">
    <source>
        <dbReference type="SAM" id="Coils"/>
    </source>
</evidence>
<dbReference type="GO" id="GO:0006633">
    <property type="term" value="P:fatty acid biosynthetic process"/>
    <property type="evidence" value="ECO:0007669"/>
    <property type="project" value="UniProtKB-KW"/>
</dbReference>
<dbReference type="GO" id="GO:0005524">
    <property type="term" value="F:ATP binding"/>
    <property type="evidence" value="ECO:0007669"/>
    <property type="project" value="UniProtKB-KW"/>
</dbReference>
<dbReference type="GO" id="GO:0003989">
    <property type="term" value="F:acetyl-CoA carboxylase activity"/>
    <property type="evidence" value="ECO:0007669"/>
    <property type="project" value="InterPro"/>
</dbReference>
<dbReference type="SUPFAM" id="SSF52096">
    <property type="entry name" value="ClpP/crotonase"/>
    <property type="match status" value="1"/>
</dbReference>
<proteinExistence type="predicted"/>
<dbReference type="GO" id="GO:0016743">
    <property type="term" value="F:carboxyl- or carbamoyltransferase activity"/>
    <property type="evidence" value="ECO:0007669"/>
    <property type="project" value="InterPro"/>
</dbReference>
<dbReference type="Pfam" id="PF03255">
    <property type="entry name" value="ACCA"/>
    <property type="match status" value="1"/>
</dbReference>
<dbReference type="Proteomes" id="UP000236161">
    <property type="component" value="Unassembled WGS sequence"/>
</dbReference>
<dbReference type="GO" id="GO:0009317">
    <property type="term" value="C:acetyl-CoA carboxylase complex"/>
    <property type="evidence" value="ECO:0007669"/>
    <property type="project" value="InterPro"/>
</dbReference>
<evidence type="ECO:0000256" key="5">
    <source>
        <dbReference type="ARBA" id="ARBA00022741"/>
    </source>
</evidence>
<evidence type="ECO:0000256" key="8">
    <source>
        <dbReference type="ARBA" id="ARBA00023098"/>
    </source>
</evidence>
<keyword evidence="5" id="KW-0547">Nucleotide-binding</keyword>
<feature type="domain" description="CoA carboxyltransferase C-terminal" evidence="12">
    <location>
        <begin position="1"/>
        <end position="121"/>
    </location>
</feature>
<dbReference type="PANTHER" id="PTHR42853">
    <property type="entry name" value="ACETYL-COENZYME A CARBOXYLASE CARBOXYL TRANSFERASE SUBUNIT ALPHA"/>
    <property type="match status" value="1"/>
</dbReference>
<dbReference type="EC" id="2.1.3.15" evidence="2"/>
<sequence>MQGEAIAQNLRTMFGLKVPIVSVVIGEGGSGGALAIGCANKLLMLENAIYYVASPEACAAILWKTAQAAPKAAERLKITATELCKLKIADGIIPEPLGGAHTDPTWTSQQIKLALLKAMEELNKMDTDELLGHRHSKYRDIGIFQEGIHVDPERKRNMKKKEVGVSVITANLEEEIEKLKYAVLEVKTNSPAPVLSKEDVDRVKDEADKEMTNAFISMGLQDKLEALKLELSKASPDQNLSPLLKERIEHLAQEFENNLSRSGSFDGLKQRLELLSKINKLEEHKLKGETLKKEVNEKLQNKAKEKMNILRNARHLLAKGEELDDKMLDEIKEAKKDIFEMLKSENLEVVGMRTKISPSVPPALAEKVQKVDQVIFQEIGKVVDKAGLRGKFNELISEIDRGPSKDKEKVVSLIKEIKEGVAS</sequence>
<keyword evidence="7" id="KW-0067">ATP-binding</keyword>
<dbReference type="OrthoDB" id="196847at2759"/>
<evidence type="ECO:0000256" key="7">
    <source>
        <dbReference type="ARBA" id="ARBA00022840"/>
    </source>
</evidence>
<evidence type="ECO:0000256" key="1">
    <source>
        <dbReference type="ARBA" id="ARBA00004956"/>
    </source>
</evidence>
<dbReference type="EMBL" id="KZ451999">
    <property type="protein sequence ID" value="PKA53209.1"/>
    <property type="molecule type" value="Genomic_DNA"/>
</dbReference>
<evidence type="ECO:0000256" key="10">
    <source>
        <dbReference type="ARBA" id="ARBA00049152"/>
    </source>
</evidence>
<organism evidence="13 14">
    <name type="scientific">Apostasia shenzhenica</name>
    <dbReference type="NCBI Taxonomy" id="1088818"/>
    <lineage>
        <taxon>Eukaryota</taxon>
        <taxon>Viridiplantae</taxon>
        <taxon>Streptophyta</taxon>
        <taxon>Embryophyta</taxon>
        <taxon>Tracheophyta</taxon>
        <taxon>Spermatophyta</taxon>
        <taxon>Magnoliopsida</taxon>
        <taxon>Liliopsida</taxon>
        <taxon>Asparagales</taxon>
        <taxon>Orchidaceae</taxon>
        <taxon>Apostasioideae</taxon>
        <taxon>Apostasia</taxon>
    </lineage>
</organism>
<keyword evidence="8" id="KW-0443">Lipid metabolism</keyword>
<dbReference type="STRING" id="1088818.A0A2I0ACF5"/>